<comment type="caution">
    <text evidence="1">The sequence shown here is derived from an EMBL/GenBank/DDBJ whole genome shotgun (WGS) entry which is preliminary data.</text>
</comment>
<name>K2QIB6_MACPH</name>
<dbReference type="VEuPathDB" id="FungiDB:MPH_13416"/>
<accession>K2QIB6</accession>
<protein>
    <submittedName>
        <fullName evidence="1">Uncharacterized protein</fullName>
    </submittedName>
</protein>
<feature type="non-terminal residue" evidence="1">
    <location>
        <position position="1"/>
    </location>
</feature>
<dbReference type="Proteomes" id="UP000007129">
    <property type="component" value="Unassembled WGS sequence"/>
</dbReference>
<evidence type="ECO:0000313" key="2">
    <source>
        <dbReference type="Proteomes" id="UP000007129"/>
    </source>
</evidence>
<organism evidence="1 2">
    <name type="scientific">Macrophomina phaseolina (strain MS6)</name>
    <name type="common">Charcoal rot fungus</name>
    <dbReference type="NCBI Taxonomy" id="1126212"/>
    <lineage>
        <taxon>Eukaryota</taxon>
        <taxon>Fungi</taxon>
        <taxon>Dikarya</taxon>
        <taxon>Ascomycota</taxon>
        <taxon>Pezizomycotina</taxon>
        <taxon>Dothideomycetes</taxon>
        <taxon>Dothideomycetes incertae sedis</taxon>
        <taxon>Botryosphaeriales</taxon>
        <taxon>Botryosphaeriaceae</taxon>
        <taxon>Macrophomina</taxon>
    </lineage>
</organism>
<reference evidence="1 2" key="1">
    <citation type="journal article" date="2012" name="BMC Genomics">
        <title>Tools to kill: Genome of one of the most destructive plant pathogenic fungi Macrophomina phaseolina.</title>
        <authorList>
            <person name="Islam M.S."/>
            <person name="Haque M.S."/>
            <person name="Islam M.M."/>
            <person name="Emdad E.M."/>
            <person name="Halim A."/>
            <person name="Hossen Q.M.M."/>
            <person name="Hossain M.Z."/>
            <person name="Ahmed B."/>
            <person name="Rahim S."/>
            <person name="Rahman M.S."/>
            <person name="Alam M.M."/>
            <person name="Hou S."/>
            <person name="Wan X."/>
            <person name="Saito J.A."/>
            <person name="Alam M."/>
        </authorList>
    </citation>
    <scope>NUCLEOTIDE SEQUENCE [LARGE SCALE GENOMIC DNA]</scope>
    <source>
        <strain evidence="1 2">MS6</strain>
    </source>
</reference>
<dbReference type="AlphaFoldDB" id="K2QIB6"/>
<sequence length="19" mass="2238">ALFCFSFFSLVNFYDTSKT</sequence>
<proteinExistence type="predicted"/>
<gene>
    <name evidence="1" type="ORF">MPH_13416</name>
</gene>
<dbReference type="InParanoid" id="K2QIB6"/>
<dbReference type="EMBL" id="AHHD01000615">
    <property type="protein sequence ID" value="EKG09531.1"/>
    <property type="molecule type" value="Genomic_DNA"/>
</dbReference>
<evidence type="ECO:0000313" key="1">
    <source>
        <dbReference type="EMBL" id="EKG09531.1"/>
    </source>
</evidence>
<dbReference type="HOGENOM" id="CLU_3430704_0_0_1"/>